<dbReference type="Pfam" id="PF00392">
    <property type="entry name" value="GntR"/>
    <property type="match status" value="1"/>
</dbReference>
<organism evidence="5 6">
    <name type="scientific">Alteribacillus persepolensis</name>
    <dbReference type="NCBI Taxonomy" id="568899"/>
    <lineage>
        <taxon>Bacteria</taxon>
        <taxon>Bacillati</taxon>
        <taxon>Bacillota</taxon>
        <taxon>Bacilli</taxon>
        <taxon>Bacillales</taxon>
        <taxon>Bacillaceae</taxon>
        <taxon>Alteribacillus</taxon>
    </lineage>
</organism>
<evidence type="ECO:0000256" key="3">
    <source>
        <dbReference type="ARBA" id="ARBA00023163"/>
    </source>
</evidence>
<accession>A0A1G8GVM6</accession>
<dbReference type="Proteomes" id="UP000199163">
    <property type="component" value="Unassembled WGS sequence"/>
</dbReference>
<dbReference type="Gene3D" id="1.10.10.10">
    <property type="entry name" value="Winged helix-like DNA-binding domain superfamily/Winged helix DNA-binding domain"/>
    <property type="match status" value="1"/>
</dbReference>
<dbReference type="InterPro" id="IPR011663">
    <property type="entry name" value="UTRA"/>
</dbReference>
<feature type="domain" description="HTH gntR-type" evidence="4">
    <location>
        <begin position="2"/>
        <end position="70"/>
    </location>
</feature>
<dbReference type="InterPro" id="IPR028978">
    <property type="entry name" value="Chorismate_lyase_/UTRA_dom_sf"/>
</dbReference>
<dbReference type="PANTHER" id="PTHR44846:SF17">
    <property type="entry name" value="GNTR-FAMILY TRANSCRIPTIONAL REGULATOR"/>
    <property type="match status" value="1"/>
</dbReference>
<dbReference type="PRINTS" id="PR00035">
    <property type="entry name" value="HTHGNTR"/>
</dbReference>
<dbReference type="SUPFAM" id="SSF46785">
    <property type="entry name" value="Winged helix' DNA-binding domain"/>
    <property type="match status" value="1"/>
</dbReference>
<name>A0A1G8GVM6_9BACI</name>
<dbReference type="AlphaFoldDB" id="A0A1G8GVM6"/>
<dbReference type="Gene3D" id="3.40.1410.10">
    <property type="entry name" value="Chorismate lyase-like"/>
    <property type="match status" value="1"/>
</dbReference>
<dbReference type="GO" id="GO:0045892">
    <property type="term" value="P:negative regulation of DNA-templated transcription"/>
    <property type="evidence" value="ECO:0007669"/>
    <property type="project" value="TreeGrafter"/>
</dbReference>
<evidence type="ECO:0000313" key="6">
    <source>
        <dbReference type="Proteomes" id="UP000199163"/>
    </source>
</evidence>
<dbReference type="PANTHER" id="PTHR44846">
    <property type="entry name" value="MANNOSYL-D-GLYCERATE TRANSPORT/METABOLISM SYSTEM REPRESSOR MNGR-RELATED"/>
    <property type="match status" value="1"/>
</dbReference>
<dbReference type="OrthoDB" id="9816541at2"/>
<proteinExistence type="predicted"/>
<dbReference type="EMBL" id="FNDK01000017">
    <property type="protein sequence ID" value="SDH98448.1"/>
    <property type="molecule type" value="Genomic_DNA"/>
</dbReference>
<keyword evidence="2" id="KW-0238">DNA-binding</keyword>
<dbReference type="SUPFAM" id="SSF64288">
    <property type="entry name" value="Chorismate lyase-like"/>
    <property type="match status" value="1"/>
</dbReference>
<reference evidence="5 6" key="1">
    <citation type="submission" date="2016-10" db="EMBL/GenBank/DDBJ databases">
        <authorList>
            <person name="de Groot N.N."/>
        </authorList>
    </citation>
    <scope>NUCLEOTIDE SEQUENCE [LARGE SCALE GENOMIC DNA]</scope>
    <source>
        <strain evidence="5 6">DSM 21632</strain>
    </source>
</reference>
<dbReference type="InterPro" id="IPR000524">
    <property type="entry name" value="Tscrpt_reg_HTH_GntR"/>
</dbReference>
<dbReference type="InterPro" id="IPR036388">
    <property type="entry name" value="WH-like_DNA-bd_sf"/>
</dbReference>
<dbReference type="PROSITE" id="PS50949">
    <property type="entry name" value="HTH_GNTR"/>
    <property type="match status" value="1"/>
</dbReference>
<gene>
    <name evidence="5" type="ORF">SAMN05192534_11731</name>
</gene>
<evidence type="ECO:0000256" key="2">
    <source>
        <dbReference type="ARBA" id="ARBA00023125"/>
    </source>
</evidence>
<keyword evidence="6" id="KW-1185">Reference proteome</keyword>
<dbReference type="SMART" id="SM00345">
    <property type="entry name" value="HTH_GNTR"/>
    <property type="match status" value="1"/>
</dbReference>
<protein>
    <submittedName>
        <fullName evidence="5">Transcriptional regulator, GntR family</fullName>
    </submittedName>
</protein>
<dbReference type="GO" id="GO:0003677">
    <property type="term" value="F:DNA binding"/>
    <property type="evidence" value="ECO:0007669"/>
    <property type="project" value="UniProtKB-KW"/>
</dbReference>
<dbReference type="InterPro" id="IPR036390">
    <property type="entry name" value="WH_DNA-bd_sf"/>
</dbReference>
<dbReference type="SMART" id="SM00866">
    <property type="entry name" value="UTRA"/>
    <property type="match status" value="1"/>
</dbReference>
<dbReference type="STRING" id="568899.SAMN05192534_11731"/>
<dbReference type="GO" id="GO:0003700">
    <property type="term" value="F:DNA-binding transcription factor activity"/>
    <property type="evidence" value="ECO:0007669"/>
    <property type="project" value="InterPro"/>
</dbReference>
<keyword evidence="1" id="KW-0805">Transcription regulation</keyword>
<evidence type="ECO:0000256" key="1">
    <source>
        <dbReference type="ARBA" id="ARBA00023015"/>
    </source>
</evidence>
<sequence>MYNKETQIIDEIMQLMVNKALTSGQKLPSENALAKKHNVPRMTVRNALTTLEERGYIYSVQGKGRFVKEKSMQIELHLTGKKSFTDKMEQLGYDLTTKNICCEKINYDEKMYRRLQADKDDSVYKIGRLRWIDDEPMAIHYSFVHAARFPSIAGDGPNITSMFAYYRKQGYHDFTSQKNVLSVTFPTEYEQKLLSCKRMVPLILVESDCLDADSKQVLEHTKILYRSDTFKYDISMDA</sequence>
<dbReference type="InterPro" id="IPR050679">
    <property type="entry name" value="Bact_HTH_transcr_reg"/>
</dbReference>
<dbReference type="CDD" id="cd07377">
    <property type="entry name" value="WHTH_GntR"/>
    <property type="match status" value="1"/>
</dbReference>
<keyword evidence="3" id="KW-0804">Transcription</keyword>
<dbReference type="RefSeq" id="WP_091274678.1">
    <property type="nucleotide sequence ID" value="NZ_FNDK01000017.1"/>
</dbReference>
<evidence type="ECO:0000259" key="4">
    <source>
        <dbReference type="PROSITE" id="PS50949"/>
    </source>
</evidence>
<evidence type="ECO:0000313" key="5">
    <source>
        <dbReference type="EMBL" id="SDH98448.1"/>
    </source>
</evidence>
<dbReference type="Pfam" id="PF07702">
    <property type="entry name" value="UTRA"/>
    <property type="match status" value="1"/>
</dbReference>